<feature type="domain" description="TonB-dependent receptor plug" evidence="9">
    <location>
        <begin position="45"/>
        <end position="147"/>
    </location>
</feature>
<keyword evidence="5 8" id="KW-0732">Signal</keyword>
<dbReference type="RefSeq" id="WP_394827847.1">
    <property type="nucleotide sequence ID" value="NZ_CP089984.1"/>
</dbReference>
<evidence type="ECO:0000256" key="3">
    <source>
        <dbReference type="ARBA" id="ARBA00022452"/>
    </source>
</evidence>
<dbReference type="InterPro" id="IPR012910">
    <property type="entry name" value="Plug_dom"/>
</dbReference>
<dbReference type="EMBL" id="CP089984">
    <property type="protein sequence ID" value="WXB18205.1"/>
    <property type="molecule type" value="Genomic_DNA"/>
</dbReference>
<comment type="subcellular location">
    <subcellularLocation>
        <location evidence="1">Cell outer membrane</location>
        <topology evidence="1">Multi-pass membrane protein</topology>
    </subcellularLocation>
</comment>
<keyword evidence="3" id="KW-1134">Transmembrane beta strand</keyword>
<evidence type="ECO:0000256" key="2">
    <source>
        <dbReference type="ARBA" id="ARBA00022448"/>
    </source>
</evidence>
<dbReference type="SUPFAM" id="SSF56935">
    <property type="entry name" value="Porins"/>
    <property type="match status" value="1"/>
</dbReference>
<dbReference type="Pfam" id="PF07715">
    <property type="entry name" value="Plug"/>
    <property type="match status" value="1"/>
</dbReference>
<keyword evidence="6" id="KW-0472">Membrane</keyword>
<keyword evidence="10" id="KW-0675">Receptor</keyword>
<protein>
    <submittedName>
        <fullName evidence="10">TonB-dependent receptor plug domain-containing protein</fullName>
    </submittedName>
</protein>
<dbReference type="Gene3D" id="2.40.170.20">
    <property type="entry name" value="TonB-dependent receptor, beta-barrel domain"/>
    <property type="match status" value="1"/>
</dbReference>
<dbReference type="PANTHER" id="PTHR30069">
    <property type="entry name" value="TONB-DEPENDENT OUTER MEMBRANE RECEPTOR"/>
    <property type="match status" value="1"/>
</dbReference>
<keyword evidence="7" id="KW-0998">Cell outer membrane</keyword>
<dbReference type="InterPro" id="IPR037066">
    <property type="entry name" value="Plug_dom_sf"/>
</dbReference>
<dbReference type="InterPro" id="IPR036942">
    <property type="entry name" value="Beta-barrel_TonB_sf"/>
</dbReference>
<evidence type="ECO:0000256" key="8">
    <source>
        <dbReference type="SAM" id="SignalP"/>
    </source>
</evidence>
<dbReference type="Proteomes" id="UP001370348">
    <property type="component" value="Chromosome"/>
</dbReference>
<sequence length="705" mass="79752">MKPILFALTSVLGLAWAGGALAQEKTSDVVEVKVKGAPTTAQKMQQSAQAVTVVDMRRAQQQSADLGEVLARTQGVAVQRLGGLGANTDVSLNGCIQEQLRYFLDGVPLEYAGFPFGIANVPINFVRHLEIYRGVLPARFGADALCGGINAVTDERRDTRLRASYQVGSFGTQRITLDGRYRDRESGFIAGASVYFDYAKNNYPVDVTVADPRGRTQDVSVRRFHDRYHSVGGFAEVGVIDRPWARLLLLKAFASTYDKELQNNIVMTVPYGETRYGETLYGATVRYEQPLARNLELKATANVSRRTIDFVDDSGWVYDWYGRRTTRRFPAGEIENVPHDQTFWQNNVYGNAVLSWKVHPSHILHLAVTPQATFRTGEERERDKGLPIDPQSGDQRLVRIVTGAEYESHWFGDRVENIVLAKDYVMQVDGEVAATTVFRDFSKGYHTFGAGDALRVRFAPWLIAKASYEYATRLPSAFEVFGNGVLVRPNMELEPERSHNFNLGPRLELRRTPIGDITTDVNFFFREGENLIARLITDKYITYQNIYRARTIGIENAAYWELPGRWLRLDGSFTLQDKRNVSDDGPFRAFNGDRIPDLQWMFGSWGAELRFRNIVTNTDRIEPFYTGRYVHEFYRGWESQGNPAYKQSVPKQITHNVGISYILRGGPATVTTTFEVQNVADERVYDVFGLQRPGRSFYLKMTGEI</sequence>
<dbReference type="InterPro" id="IPR039426">
    <property type="entry name" value="TonB-dep_rcpt-like"/>
</dbReference>
<evidence type="ECO:0000256" key="6">
    <source>
        <dbReference type="ARBA" id="ARBA00023136"/>
    </source>
</evidence>
<evidence type="ECO:0000256" key="5">
    <source>
        <dbReference type="ARBA" id="ARBA00022729"/>
    </source>
</evidence>
<keyword evidence="4" id="KW-0812">Transmembrane</keyword>
<organism evidence="10 11">
    <name type="scientific">Pendulispora albinea</name>
    <dbReference type="NCBI Taxonomy" id="2741071"/>
    <lineage>
        <taxon>Bacteria</taxon>
        <taxon>Pseudomonadati</taxon>
        <taxon>Myxococcota</taxon>
        <taxon>Myxococcia</taxon>
        <taxon>Myxococcales</taxon>
        <taxon>Sorangiineae</taxon>
        <taxon>Pendulisporaceae</taxon>
        <taxon>Pendulispora</taxon>
    </lineage>
</organism>
<evidence type="ECO:0000313" key="11">
    <source>
        <dbReference type="Proteomes" id="UP001370348"/>
    </source>
</evidence>
<proteinExistence type="predicted"/>
<feature type="signal peptide" evidence="8">
    <location>
        <begin position="1"/>
        <end position="22"/>
    </location>
</feature>
<evidence type="ECO:0000313" key="10">
    <source>
        <dbReference type="EMBL" id="WXB18205.1"/>
    </source>
</evidence>
<gene>
    <name evidence="10" type="ORF">LZC94_13195</name>
</gene>
<evidence type="ECO:0000256" key="7">
    <source>
        <dbReference type="ARBA" id="ARBA00023237"/>
    </source>
</evidence>
<feature type="chain" id="PRO_5045703016" evidence="8">
    <location>
        <begin position="23"/>
        <end position="705"/>
    </location>
</feature>
<name>A0ABZ2M6R9_9BACT</name>
<accession>A0ABZ2M6R9</accession>
<reference evidence="10 11" key="1">
    <citation type="submission" date="2021-12" db="EMBL/GenBank/DDBJ databases">
        <title>Discovery of the Pendulisporaceae a myxobacterial family with distinct sporulation behavior and unique specialized metabolism.</title>
        <authorList>
            <person name="Garcia R."/>
            <person name="Popoff A."/>
            <person name="Bader C.D."/>
            <person name="Loehr J."/>
            <person name="Walesch S."/>
            <person name="Walt C."/>
            <person name="Boldt J."/>
            <person name="Bunk B."/>
            <person name="Haeckl F.J.F.P.J."/>
            <person name="Gunesch A.P."/>
            <person name="Birkelbach J."/>
            <person name="Nuebel U."/>
            <person name="Pietschmann T."/>
            <person name="Bach T."/>
            <person name="Mueller R."/>
        </authorList>
    </citation>
    <scope>NUCLEOTIDE SEQUENCE [LARGE SCALE GENOMIC DNA]</scope>
    <source>
        <strain evidence="10 11">MSr11954</strain>
    </source>
</reference>
<dbReference type="PANTHER" id="PTHR30069:SF29">
    <property type="entry name" value="HEMOGLOBIN AND HEMOGLOBIN-HAPTOGLOBIN-BINDING PROTEIN 1-RELATED"/>
    <property type="match status" value="1"/>
</dbReference>
<keyword evidence="2" id="KW-0813">Transport</keyword>
<keyword evidence="11" id="KW-1185">Reference proteome</keyword>
<evidence type="ECO:0000256" key="1">
    <source>
        <dbReference type="ARBA" id="ARBA00004571"/>
    </source>
</evidence>
<evidence type="ECO:0000256" key="4">
    <source>
        <dbReference type="ARBA" id="ARBA00022692"/>
    </source>
</evidence>
<dbReference type="Gene3D" id="2.170.130.10">
    <property type="entry name" value="TonB-dependent receptor, plug domain"/>
    <property type="match status" value="1"/>
</dbReference>
<evidence type="ECO:0000259" key="9">
    <source>
        <dbReference type="Pfam" id="PF07715"/>
    </source>
</evidence>